<reference evidence="4" key="1">
    <citation type="journal article" date="2024" name="FEMS Microbiol. Lett.">
        <title>Genomic insights into Spiroplasma endosymbionts that induce male-killing and protective phenotypes in the pea aphid.</title>
        <authorList>
            <person name="Arai H."/>
            <person name="Legeai F."/>
            <person name="Kageyama D."/>
            <person name="Sugio A."/>
            <person name="Simon J.C."/>
        </authorList>
    </citation>
    <scope>NUCLEOTIDE SEQUENCE [LARGE SCALE GENOMIC DNA]</scope>
    <source>
        <strain evidence="4">sAp269</strain>
    </source>
</reference>
<keyword evidence="4" id="KW-1185">Reference proteome</keyword>
<dbReference type="SUPFAM" id="SSF53098">
    <property type="entry name" value="Ribonuclease H-like"/>
    <property type="match status" value="1"/>
</dbReference>
<evidence type="ECO:0000313" key="3">
    <source>
        <dbReference type="EMBL" id="BET38757.1"/>
    </source>
</evidence>
<gene>
    <name evidence="3" type="ORF">SAP269_13460</name>
</gene>
<dbReference type="InterPro" id="IPR050900">
    <property type="entry name" value="Transposase_IS3/IS150/IS904"/>
</dbReference>
<dbReference type="RefSeq" id="WP_353305708.1">
    <property type="nucleotide sequence ID" value="NZ_AP028955.1"/>
</dbReference>
<dbReference type="InterPro" id="IPR001584">
    <property type="entry name" value="Integrase_cat-core"/>
</dbReference>
<proteinExistence type="predicted"/>
<dbReference type="PROSITE" id="PS50994">
    <property type="entry name" value="INTEGRASE"/>
    <property type="match status" value="1"/>
</dbReference>
<dbReference type="InterPro" id="IPR012337">
    <property type="entry name" value="RNaseH-like_sf"/>
</dbReference>
<name>A0ABM8JN86_9MOLU</name>
<dbReference type="InterPro" id="IPR036397">
    <property type="entry name" value="RNaseH_sf"/>
</dbReference>
<dbReference type="Proteomes" id="UP001473424">
    <property type="component" value="Chromosome"/>
</dbReference>
<feature type="domain" description="Integrase catalytic" evidence="2">
    <location>
        <begin position="77"/>
        <end position="159"/>
    </location>
</feature>
<organism evidence="3 4">
    <name type="scientific">Spiroplasma ixodetis</name>
    <dbReference type="NCBI Taxonomy" id="2141"/>
    <lineage>
        <taxon>Bacteria</taxon>
        <taxon>Bacillati</taxon>
        <taxon>Mycoplasmatota</taxon>
        <taxon>Mollicutes</taxon>
        <taxon>Entomoplasmatales</taxon>
        <taxon>Spiroplasmataceae</taxon>
        <taxon>Spiroplasma</taxon>
    </lineage>
</organism>
<dbReference type="EMBL" id="AP028955">
    <property type="protein sequence ID" value="BET38757.1"/>
    <property type="molecule type" value="Genomic_DNA"/>
</dbReference>
<evidence type="ECO:0000256" key="1">
    <source>
        <dbReference type="ARBA" id="ARBA00002286"/>
    </source>
</evidence>
<evidence type="ECO:0000259" key="2">
    <source>
        <dbReference type="PROSITE" id="PS50994"/>
    </source>
</evidence>
<dbReference type="Pfam" id="PF13276">
    <property type="entry name" value="HTH_21"/>
    <property type="match status" value="1"/>
</dbReference>
<dbReference type="Pfam" id="PF00665">
    <property type="entry name" value="rve"/>
    <property type="match status" value="1"/>
</dbReference>
<sequence length="159" mass="18855">MYDEAVISAFKENKEAYGTRRLKVVLKEKKINLSRRKIKKIMNKHNLISKYTKLSYKNYHNKVNYSQITNLVNRGFNNRLKNEVIVSDLTYVQVNDKWNYICLLIDLYNREIIGHSVGTKKDASLVYQAFMRSNRCLKNIQIFHSDRGNEFNNKTIDKL</sequence>
<dbReference type="PANTHER" id="PTHR46889:SF4">
    <property type="entry name" value="TRANSPOSASE INSO FOR INSERTION SEQUENCE ELEMENT IS911B-RELATED"/>
    <property type="match status" value="1"/>
</dbReference>
<dbReference type="PANTHER" id="PTHR46889">
    <property type="entry name" value="TRANSPOSASE INSF FOR INSERTION SEQUENCE IS3B-RELATED"/>
    <property type="match status" value="1"/>
</dbReference>
<evidence type="ECO:0000313" key="4">
    <source>
        <dbReference type="Proteomes" id="UP001473424"/>
    </source>
</evidence>
<dbReference type="InterPro" id="IPR025948">
    <property type="entry name" value="HTH-like_dom"/>
</dbReference>
<dbReference type="Gene3D" id="3.30.420.10">
    <property type="entry name" value="Ribonuclease H-like superfamily/Ribonuclease H"/>
    <property type="match status" value="1"/>
</dbReference>
<protein>
    <recommendedName>
        <fullName evidence="2">Integrase catalytic domain-containing protein</fullName>
    </recommendedName>
</protein>
<comment type="function">
    <text evidence="1">Involved in the transposition of the insertion sequence.</text>
</comment>
<accession>A0ABM8JN86</accession>